<sequence>MQRQQPPPRPGDSRDGAPQAGRLSTNSSDANLLSHSLQRLSLNGAANTPLPLSPGLHSPQHRSDRYRVPSSPGFPPSPLRRSPSVMSLNRSSSPALGKKSSTTSLRGDLPGTPRASSSLSRRSSFNPAHFSPMAPKRPLAPQAEEKPPLRAYDVAADYFRKELATNHYATATVKADTVVILHDQCYGHRYSRPSKQNARQRAETLAALPERPERLLATTLGVSAAYVRLGQRHREGSHPPHPNSAPPERLPFHIRKSSRVVEITSEVVTNVHGRDWMAELKTLCNDAQRKCEGDGDELARTEEEAVPGKKPFHQGDLYLNSRSLEAFQGALGGVLDAVDAVFQNSGISRAFVSVRPPGHHCSADWPSGFCWLNNVHVGIEHAIMKYDLTHAAIIDFDLHHGDGSQSIAWARNKKANEAIYNKKTGNWDLVPEWKKFPNIGYFSLHDINSFPCEWGDEAKVQGASICVDNAHNQAVWNLHLQTWKSDQPEEFWRLYEDRYLKLLDKARDYLELQTHRLQHAPQRSKAKPPKGAIFVSAGFDASEFEESGMQRHAVNVPTDFYARFTQDIVRLSKEPNTSVESRVISVLEGGYSDQALASGVLSHISGLCDEEPPVPYNPFTTQQPVPGSPSKSYDPQWWSKDSVHELVKWTDSEVAGKNAQKADPKHFSSPTHASVAKAVHPTRMQRTISDNFASSLRAPTPPPPEVDWATAAHALSQLLIPSDRPTRSLLPEELPMLKPKIEQPAAYVDPAGRNLRNRGPVNNKNITAGSSGDEQAARQSTVHSTGVTGPSTRETRASRRKTLAGVPTEEPPITTRSASRRTSIASVSESVYEDMANTSGGFMAVPSQQTVKSEPSTKQVPSSVPSNGVHVKKARSTTATASRIPKNAPPVPRVPSGYVTKPVAEKTSENGTVDKMATGVQRIKLKMPSKEEHDARERGKTMDAKEPTAAKLTRKPAAARATKTATKPTTKKGPSRPSKAPTPLSAIEAYPPVPYVEKPAVEKAVSPPLEQPQPSLPGQTPTVLEQRVLPTGGSSVAPIAVPNSRRSLIDPVAMPLTEPMDIDQLPRPAVLQTIVQMPTTASPPRPDSPPPPPPAAMPQFANAGILSSGSSSLIGSQPSKQPSQTSAPLQWRPTPTNAPARPAVNPLSPASKRSDLPVFSANGPIPFAPNPATASNSSLAPHTQSTASDTSMPTIESESEDIWEVPDTPTR</sequence>
<dbReference type="InterPro" id="IPR023696">
    <property type="entry name" value="Ureohydrolase_dom_sf"/>
</dbReference>
<dbReference type="InterPro" id="IPR023801">
    <property type="entry name" value="His_deacetylse_dom"/>
</dbReference>
<dbReference type="PRINTS" id="PR01270">
    <property type="entry name" value="HDASUPER"/>
</dbReference>
<feature type="compositionally biased region" description="Polar residues" evidence="1">
    <location>
        <begin position="760"/>
        <end position="792"/>
    </location>
</feature>
<dbReference type="OrthoDB" id="5232919at2759"/>
<dbReference type="PANTHER" id="PTHR47558">
    <property type="entry name" value="HISTONE DEACETYLASE HOS3"/>
    <property type="match status" value="1"/>
</dbReference>
<protein>
    <recommendedName>
        <fullName evidence="2">Histone deacetylase domain-containing protein</fullName>
    </recommendedName>
</protein>
<reference evidence="3 4" key="1">
    <citation type="submission" date="2020-01" db="EMBL/GenBank/DDBJ databases">
        <authorList>
            <consortium name="DOE Joint Genome Institute"/>
            <person name="Haridas S."/>
            <person name="Albert R."/>
            <person name="Binder M."/>
            <person name="Bloem J."/>
            <person name="Labutti K."/>
            <person name="Salamov A."/>
            <person name="Andreopoulos B."/>
            <person name="Baker S.E."/>
            <person name="Barry K."/>
            <person name="Bills G."/>
            <person name="Bluhm B.H."/>
            <person name="Cannon C."/>
            <person name="Castanera R."/>
            <person name="Culley D.E."/>
            <person name="Daum C."/>
            <person name="Ezra D."/>
            <person name="Gonzalez J.B."/>
            <person name="Henrissat B."/>
            <person name="Kuo A."/>
            <person name="Liang C."/>
            <person name="Lipzen A."/>
            <person name="Lutzoni F."/>
            <person name="Magnuson J."/>
            <person name="Mondo S."/>
            <person name="Nolan M."/>
            <person name="Ohm R."/>
            <person name="Pangilinan J."/>
            <person name="Park H.-J.H."/>
            <person name="Ramirez L."/>
            <person name="Alfaro M."/>
            <person name="Sun H."/>
            <person name="Tritt A."/>
            <person name="Yoshinaga Y."/>
            <person name="Zwiers L.-H.L."/>
            <person name="Turgeon B.G."/>
            <person name="Goodwin S.B."/>
            <person name="Spatafora J.W."/>
            <person name="Crous P.W."/>
            <person name="Grigoriev I.V."/>
        </authorList>
    </citation>
    <scope>NUCLEOTIDE SEQUENCE [LARGE SCALE GENOMIC DNA]</scope>
    <source>
        <strain evidence="3 4">CBS 611.86</strain>
    </source>
</reference>
<feature type="region of interest" description="Disordered" evidence="1">
    <location>
        <begin position="1059"/>
        <end position="1211"/>
    </location>
</feature>
<dbReference type="GO" id="GO:0004407">
    <property type="term" value="F:histone deacetylase activity"/>
    <property type="evidence" value="ECO:0007669"/>
    <property type="project" value="TreeGrafter"/>
</dbReference>
<comment type="caution">
    <text evidence="3">The sequence shown here is derived from an EMBL/GenBank/DDBJ whole genome shotgun (WGS) entry which is preliminary data.</text>
</comment>
<accession>A0A7C8IEE8</accession>
<feature type="compositionally biased region" description="Polar residues" evidence="1">
    <location>
        <begin position="22"/>
        <end position="46"/>
    </location>
</feature>
<name>A0A7C8IEE8_9PLEO</name>
<dbReference type="SUPFAM" id="SSF52768">
    <property type="entry name" value="Arginase/deacetylase"/>
    <property type="match status" value="1"/>
</dbReference>
<feature type="compositionally biased region" description="Polar residues" evidence="1">
    <location>
        <begin position="852"/>
        <end position="866"/>
    </location>
</feature>
<dbReference type="GO" id="GO:0010468">
    <property type="term" value="P:regulation of gene expression"/>
    <property type="evidence" value="ECO:0007669"/>
    <property type="project" value="UniProtKB-ARBA"/>
</dbReference>
<feature type="compositionally biased region" description="Low complexity" evidence="1">
    <location>
        <begin position="1132"/>
        <end position="1146"/>
    </location>
</feature>
<evidence type="ECO:0000256" key="1">
    <source>
        <dbReference type="SAM" id="MobiDB-lite"/>
    </source>
</evidence>
<feature type="compositionally biased region" description="Basic and acidic residues" evidence="1">
    <location>
        <begin position="928"/>
        <end position="948"/>
    </location>
</feature>
<dbReference type="Proteomes" id="UP000481861">
    <property type="component" value="Unassembled WGS sequence"/>
</dbReference>
<dbReference type="AlphaFoldDB" id="A0A7C8IEE8"/>
<keyword evidence="4" id="KW-1185">Reference proteome</keyword>
<dbReference type="Gene3D" id="3.40.800.20">
    <property type="entry name" value="Histone deacetylase domain"/>
    <property type="match status" value="1"/>
</dbReference>
<feature type="compositionally biased region" description="Low complexity" evidence="1">
    <location>
        <begin position="1104"/>
        <end position="1116"/>
    </location>
</feature>
<proteinExistence type="predicted"/>
<dbReference type="Pfam" id="PF00850">
    <property type="entry name" value="Hist_deacetyl"/>
    <property type="match status" value="1"/>
</dbReference>
<evidence type="ECO:0000259" key="2">
    <source>
        <dbReference type="Pfam" id="PF00850"/>
    </source>
</evidence>
<feature type="compositionally biased region" description="Polar residues" evidence="1">
    <location>
        <begin position="1172"/>
        <end position="1196"/>
    </location>
</feature>
<dbReference type="PANTHER" id="PTHR47558:SF1">
    <property type="entry name" value="HISTONE DEACETYLASE HOS3"/>
    <property type="match status" value="1"/>
</dbReference>
<feature type="region of interest" description="Disordered" evidence="1">
    <location>
        <begin position="928"/>
        <end position="986"/>
    </location>
</feature>
<feature type="region of interest" description="Disordered" evidence="1">
    <location>
        <begin position="1001"/>
        <end position="1022"/>
    </location>
</feature>
<dbReference type="InterPro" id="IPR037138">
    <property type="entry name" value="His_deacetylse_dom_sf"/>
</dbReference>
<organism evidence="3 4">
    <name type="scientific">Massariosphaeria phaeospora</name>
    <dbReference type="NCBI Taxonomy" id="100035"/>
    <lineage>
        <taxon>Eukaryota</taxon>
        <taxon>Fungi</taxon>
        <taxon>Dikarya</taxon>
        <taxon>Ascomycota</taxon>
        <taxon>Pezizomycotina</taxon>
        <taxon>Dothideomycetes</taxon>
        <taxon>Pleosporomycetidae</taxon>
        <taxon>Pleosporales</taxon>
        <taxon>Pleosporales incertae sedis</taxon>
        <taxon>Massariosphaeria</taxon>
    </lineage>
</organism>
<feature type="region of interest" description="Disordered" evidence="1">
    <location>
        <begin position="852"/>
        <end position="898"/>
    </location>
</feature>
<dbReference type="InterPro" id="IPR053244">
    <property type="entry name" value="HDAC_HD_type_1"/>
</dbReference>
<dbReference type="FunFam" id="3.40.800.20:FF:000011">
    <property type="entry name" value="Histone deacetylase HOS3"/>
    <property type="match status" value="1"/>
</dbReference>
<evidence type="ECO:0000313" key="4">
    <source>
        <dbReference type="Proteomes" id="UP000481861"/>
    </source>
</evidence>
<gene>
    <name evidence="3" type="ORF">BDV95DRAFT_601697</name>
</gene>
<feature type="compositionally biased region" description="Pro residues" evidence="1">
    <location>
        <begin position="1081"/>
        <end position="1096"/>
    </location>
</feature>
<feature type="compositionally biased region" description="Low complexity" evidence="1">
    <location>
        <begin position="949"/>
        <end position="968"/>
    </location>
</feature>
<evidence type="ECO:0000313" key="3">
    <source>
        <dbReference type="EMBL" id="KAF2877288.1"/>
    </source>
</evidence>
<feature type="compositionally biased region" description="Pro residues" evidence="1">
    <location>
        <begin position="1"/>
        <end position="10"/>
    </location>
</feature>
<feature type="region of interest" description="Disordered" evidence="1">
    <location>
        <begin position="750"/>
        <end position="825"/>
    </location>
</feature>
<feature type="compositionally biased region" description="Polar residues" evidence="1">
    <location>
        <begin position="84"/>
        <end position="105"/>
    </location>
</feature>
<dbReference type="EMBL" id="JAADJZ010000002">
    <property type="protein sequence ID" value="KAF2877288.1"/>
    <property type="molecule type" value="Genomic_DNA"/>
</dbReference>
<feature type="compositionally biased region" description="Low complexity" evidence="1">
    <location>
        <begin position="813"/>
        <end position="825"/>
    </location>
</feature>
<feature type="compositionally biased region" description="Polar residues" evidence="1">
    <location>
        <begin position="1117"/>
        <end position="1128"/>
    </location>
</feature>
<feature type="region of interest" description="Disordered" evidence="1">
    <location>
        <begin position="1"/>
        <end position="146"/>
    </location>
</feature>
<dbReference type="InterPro" id="IPR000286">
    <property type="entry name" value="HDACs"/>
</dbReference>
<feature type="compositionally biased region" description="Low complexity" evidence="1">
    <location>
        <begin position="114"/>
        <end position="124"/>
    </location>
</feature>
<feature type="domain" description="Histone deacetylase" evidence="2">
    <location>
        <begin position="260"/>
        <end position="606"/>
    </location>
</feature>
<dbReference type="GO" id="GO:0005634">
    <property type="term" value="C:nucleus"/>
    <property type="evidence" value="ECO:0007669"/>
    <property type="project" value="TreeGrafter"/>
</dbReference>